<protein>
    <submittedName>
        <fullName evidence="16">Nuclear membrane fusion protein kar5</fullName>
    </submittedName>
</protein>
<reference evidence="16 17" key="1">
    <citation type="submission" date="2016-10" db="EMBL/GenBank/DDBJ databases">
        <title>Proteomics and genomics reveal pathogen-plant mechanisms compatible with a hemibiotrophic lifestyle of Diplodia corticola.</title>
        <authorList>
            <person name="Fernandes I."/>
            <person name="De Jonge R."/>
            <person name="Van De Peer Y."/>
            <person name="Devreese B."/>
            <person name="Alves A."/>
            <person name="Esteves A.C."/>
        </authorList>
    </citation>
    <scope>NUCLEOTIDE SEQUENCE [LARGE SCALE GENOMIC DNA]</scope>
    <source>
        <strain evidence="16 17">CBS 112549</strain>
    </source>
</reference>
<evidence type="ECO:0000313" key="17">
    <source>
        <dbReference type="Proteomes" id="UP000183809"/>
    </source>
</evidence>
<dbReference type="GO" id="GO:0048288">
    <property type="term" value="P:nuclear membrane fusion involved in karyogamy"/>
    <property type="evidence" value="ECO:0007669"/>
    <property type="project" value="InterPro"/>
</dbReference>
<proteinExistence type="inferred from homology"/>
<accession>A0A1J9S1K6</accession>
<comment type="subcellular location">
    <subcellularLocation>
        <location evidence="3">Endoplasmic reticulum membrane</location>
    </subcellularLocation>
    <subcellularLocation>
        <location evidence="2">Nucleus membrane</location>
    </subcellularLocation>
</comment>
<dbReference type="PANTHER" id="PTHR28012:SF1">
    <property type="entry name" value="NUCLEAR FUSION PROTEIN KAR5"/>
    <property type="match status" value="1"/>
</dbReference>
<keyword evidence="7 15" id="KW-0732">Signal</keyword>
<comment type="function">
    <text evidence="1">Required for nuclear membrane fusion during karyogamy.</text>
</comment>
<evidence type="ECO:0000256" key="4">
    <source>
        <dbReference type="ARBA" id="ARBA00010473"/>
    </source>
</evidence>
<evidence type="ECO:0000256" key="7">
    <source>
        <dbReference type="ARBA" id="ARBA00022729"/>
    </source>
</evidence>
<dbReference type="PANTHER" id="PTHR28012">
    <property type="entry name" value="NUCLEAR FUSION PROTEIN KAR5"/>
    <property type="match status" value="1"/>
</dbReference>
<evidence type="ECO:0000256" key="5">
    <source>
        <dbReference type="ARBA" id="ARBA00022459"/>
    </source>
</evidence>
<feature type="transmembrane region" description="Helical" evidence="14">
    <location>
        <begin position="441"/>
        <end position="461"/>
    </location>
</feature>
<dbReference type="Proteomes" id="UP000183809">
    <property type="component" value="Unassembled WGS sequence"/>
</dbReference>
<keyword evidence="8" id="KW-0256">Endoplasmic reticulum</keyword>
<keyword evidence="6 14" id="KW-0812">Transmembrane</keyword>
<evidence type="ECO:0000256" key="14">
    <source>
        <dbReference type="SAM" id="Phobius"/>
    </source>
</evidence>
<dbReference type="GO" id="GO:0000742">
    <property type="term" value="P:karyogamy involved in conjugation with cellular fusion"/>
    <property type="evidence" value="ECO:0007669"/>
    <property type="project" value="InterPro"/>
</dbReference>
<gene>
    <name evidence="16" type="ORF">BKCO1_26000110</name>
</gene>
<evidence type="ECO:0000256" key="13">
    <source>
        <dbReference type="SAM" id="Coils"/>
    </source>
</evidence>
<evidence type="ECO:0000256" key="6">
    <source>
        <dbReference type="ARBA" id="ARBA00022692"/>
    </source>
</evidence>
<evidence type="ECO:0000256" key="9">
    <source>
        <dbReference type="ARBA" id="ARBA00022989"/>
    </source>
</evidence>
<keyword evidence="12" id="KW-0539">Nucleus</keyword>
<keyword evidence="9 14" id="KW-1133">Transmembrane helix</keyword>
<sequence length="562" mass="62006">MLCRTLFNALAWVLLVSSLFSYAVLGATSSQVEIASLGPLDTRPQDDLSSMLRRAPFHDAHVFEIAWKQIRDIESSPACHQLATSSLIDSCQSFSSLPDQDTTRPAENPLDQVRQEYAAKLAVCELQGIKSGIPRECTPFAPSRQACPRINRKGFFRKKNIPSQDEPKRACYPEFTPHELRQCVDTLFVQAQRWTSFSNAQTNAIVICQASRGAVENEEHLQKLQEAFQSQAKVSEVLSRAVQETEDRLAQHHKFTETVRQFQHDIAARNEAALVQTDSIITKLVDKFDYATGALLDVFGRSLKTATAETQNLSGNIKAANEELEQARTTLQELHKEAVLHDKERSAAQDLAVKGNQALASDVQASLENVRDVTVHALAERLRSIEAAVIHYLNTQQQALEDQQTFQEAQSRIMQNQLNIETSLASHHDIIEEQSHKLAEMTFGGLGNTVATYVGLSFFIILLSRASLILAAAAASGIGAVGMLGSAPSTNLFSIISSTHLVITPWTLRLASYATVIAIPAALIYITIIIGSSFVRNFMISRIDSNTMLEVEVKSDGVLYNV</sequence>
<evidence type="ECO:0000256" key="11">
    <source>
        <dbReference type="ARBA" id="ARBA00023180"/>
    </source>
</evidence>
<evidence type="ECO:0000256" key="10">
    <source>
        <dbReference type="ARBA" id="ARBA00023136"/>
    </source>
</evidence>
<feature type="coiled-coil region" evidence="13">
    <location>
        <begin position="303"/>
        <end position="344"/>
    </location>
</feature>
<keyword evidence="10 14" id="KW-0472">Membrane</keyword>
<comment type="similarity">
    <text evidence="4">Belongs to the KAR5 family.</text>
</comment>
<evidence type="ECO:0000313" key="16">
    <source>
        <dbReference type="EMBL" id="OJD33900.1"/>
    </source>
</evidence>
<evidence type="ECO:0000256" key="1">
    <source>
        <dbReference type="ARBA" id="ARBA00003389"/>
    </source>
</evidence>
<evidence type="ECO:0000256" key="2">
    <source>
        <dbReference type="ARBA" id="ARBA00004126"/>
    </source>
</evidence>
<comment type="caution">
    <text evidence="16">The sequence shown here is derived from an EMBL/GenBank/DDBJ whole genome shotgun (WGS) entry which is preliminary data.</text>
</comment>
<dbReference type="EMBL" id="MNUE01000026">
    <property type="protein sequence ID" value="OJD33900.1"/>
    <property type="molecule type" value="Genomic_DNA"/>
</dbReference>
<evidence type="ECO:0000256" key="8">
    <source>
        <dbReference type="ARBA" id="ARBA00022824"/>
    </source>
</evidence>
<feature type="transmembrane region" description="Helical" evidence="14">
    <location>
        <begin position="468"/>
        <end position="490"/>
    </location>
</feature>
<name>A0A1J9S1K6_9PEZI</name>
<dbReference type="GO" id="GO:0005789">
    <property type="term" value="C:endoplasmic reticulum membrane"/>
    <property type="evidence" value="ECO:0007669"/>
    <property type="project" value="UniProtKB-SubCell"/>
</dbReference>
<evidence type="ECO:0000256" key="12">
    <source>
        <dbReference type="ARBA" id="ARBA00023242"/>
    </source>
</evidence>
<dbReference type="InterPro" id="IPR007292">
    <property type="entry name" value="Nuclear_fusion_Kar5"/>
</dbReference>
<organism evidence="16 17">
    <name type="scientific">Diplodia corticola</name>
    <dbReference type="NCBI Taxonomy" id="236234"/>
    <lineage>
        <taxon>Eukaryota</taxon>
        <taxon>Fungi</taxon>
        <taxon>Dikarya</taxon>
        <taxon>Ascomycota</taxon>
        <taxon>Pezizomycotina</taxon>
        <taxon>Dothideomycetes</taxon>
        <taxon>Dothideomycetes incertae sedis</taxon>
        <taxon>Botryosphaeriales</taxon>
        <taxon>Botryosphaeriaceae</taxon>
        <taxon>Diplodia</taxon>
    </lineage>
</organism>
<dbReference type="RefSeq" id="XP_020130160.1">
    <property type="nucleotide sequence ID" value="XM_020273366.1"/>
</dbReference>
<dbReference type="GO" id="GO:0031965">
    <property type="term" value="C:nuclear membrane"/>
    <property type="evidence" value="ECO:0007669"/>
    <property type="project" value="UniProtKB-SubCell"/>
</dbReference>
<dbReference type="AlphaFoldDB" id="A0A1J9S1K6"/>
<dbReference type="GeneID" id="31013627"/>
<keyword evidence="17" id="KW-1185">Reference proteome</keyword>
<keyword evidence="5" id="KW-0415">Karyogamy</keyword>
<dbReference type="STRING" id="236234.A0A1J9S1K6"/>
<evidence type="ECO:0000256" key="3">
    <source>
        <dbReference type="ARBA" id="ARBA00004586"/>
    </source>
</evidence>
<feature type="chain" id="PRO_5012792120" evidence="15">
    <location>
        <begin position="27"/>
        <end position="562"/>
    </location>
</feature>
<keyword evidence="13" id="KW-0175">Coiled coil</keyword>
<keyword evidence="11" id="KW-0325">Glycoprotein</keyword>
<evidence type="ECO:0000256" key="15">
    <source>
        <dbReference type="SAM" id="SignalP"/>
    </source>
</evidence>
<dbReference type="OrthoDB" id="5311848at2759"/>
<feature type="signal peptide" evidence="15">
    <location>
        <begin position="1"/>
        <end position="26"/>
    </location>
</feature>
<feature type="transmembrane region" description="Helical" evidence="14">
    <location>
        <begin position="510"/>
        <end position="535"/>
    </location>
</feature>